<evidence type="ECO:0000313" key="1">
    <source>
        <dbReference type="EMBL" id="PIZ17423.1"/>
    </source>
</evidence>
<name>A0A2M7SDQ2_9BACT</name>
<dbReference type="EMBL" id="PFMR01000118">
    <property type="protein sequence ID" value="PIZ17423.1"/>
    <property type="molecule type" value="Genomic_DNA"/>
</dbReference>
<reference evidence="2" key="1">
    <citation type="submission" date="2017-09" db="EMBL/GenBank/DDBJ databases">
        <title>Depth-based differentiation of microbial function through sediment-hosted aquifers and enrichment of novel symbionts in the deep terrestrial subsurface.</title>
        <authorList>
            <person name="Probst A.J."/>
            <person name="Ladd B."/>
            <person name="Jarett J.K."/>
            <person name="Geller-Mcgrath D.E."/>
            <person name="Sieber C.M.K."/>
            <person name="Emerson J.B."/>
            <person name="Anantharaman K."/>
            <person name="Thomas B.C."/>
            <person name="Malmstrom R."/>
            <person name="Stieglmeier M."/>
            <person name="Klingl A."/>
            <person name="Woyke T."/>
            <person name="Ryan C.M."/>
            <person name="Banfield J.F."/>
        </authorList>
    </citation>
    <scope>NUCLEOTIDE SEQUENCE [LARGE SCALE GENOMIC DNA]</scope>
</reference>
<evidence type="ECO:0000313" key="2">
    <source>
        <dbReference type="Proteomes" id="UP000229307"/>
    </source>
</evidence>
<dbReference type="AlphaFoldDB" id="A0A2M7SDQ2"/>
<dbReference type="Pfam" id="PF18952">
    <property type="entry name" value="DUF5696"/>
    <property type="match status" value="1"/>
</dbReference>
<protein>
    <submittedName>
        <fullName evidence="1">Uncharacterized protein</fullName>
    </submittedName>
</protein>
<dbReference type="Gene3D" id="3.20.20.80">
    <property type="entry name" value="Glycosidases"/>
    <property type="match status" value="1"/>
</dbReference>
<proteinExistence type="predicted"/>
<organism evidence="1 2">
    <name type="scientific">Candidatus Desantisbacteria bacterium CG_4_10_14_0_8_um_filter_48_22</name>
    <dbReference type="NCBI Taxonomy" id="1974543"/>
    <lineage>
        <taxon>Bacteria</taxon>
        <taxon>Candidatus Desantisiibacteriota</taxon>
    </lineage>
</organism>
<accession>A0A2M7SDQ2</accession>
<dbReference type="InterPro" id="IPR043751">
    <property type="entry name" value="DUF5696"/>
</dbReference>
<dbReference type="Proteomes" id="UP000229307">
    <property type="component" value="Unassembled WGS sequence"/>
</dbReference>
<gene>
    <name evidence="1" type="ORF">COY52_04585</name>
</gene>
<sequence length="1061" mass="119273">MQLSEEQLKSKLLFLLLATVLIVSVSGVINHAPTVKEACAMEDFKPVIESVNIMPQKARPGDIVEYTIKFRNDGSETAENEYKVFVHFEFPDKGCDKIKFQQDHEPLVPTVAWEPGKIITDGPYTVQIPSNAEEGTYYMHIGVYQWEPHVRFCDEYAGQITIDKKAETVKRQFTSLQSLQVEKRRKALSERLKDPQIIESESVKISVNSNGIWEILDKQSGVAWHSSPDQEGFGSAMLNVGGKKKFVMLDKLKISKEPDMMKLESAEGLAVIIKILQDGRTVEFSYDLSPPPQSSPIQGEEKGRGVEVESIRLLENSPWVTDSDKGYALVPSRMGMLIPADNGIVFSKRFNSFEYEGCDMEMMGMVKQGSALLISWHDPYVEPELKSRFEDSKIIPGSQIVSTSFTLKKSAKSIRLIFLGKGGAGTIGQAYIKEAKEKGWYSNWDEKINKNPGTAKLLGASNIKLWSCFARFMNAESTQERGRAMTWTFDEAAQVAEHIKNDLKIDKALFILGGWTTTGYDNQHPDILPVAPACGGNEALADCSKRVKGLGYLFCFHDNYQDMYADAPSFSEEYIMRDARGNLLRGGVWNGGLAYITCSKKALELAKRRQTNLPEVKKLFDPTAYFIDTTFAAGLIECHSPDHPLTKWDDMKYKQELGDYSRSLFGIFGSEDGKEWAVPHSEFFEGIGGVSGRYYHNQGLLASVGGIEIPLFSMVYHDCIAIYGKYGYDWSSAADYVLYHLSGGYTLHYHSLGAHLYWKSEKAGALPITPFIKEVVQKDINKFSIKYAWRVRGKIDRDLTAFVHFCDSAGAIKFQNDHNLTKPTSKWDSGTIEERPFTVKVPEGLKGTFQVMVGLFDPKTMVRELLEGDNDGERRFRIGYLKVEGDSIIFEPSVVIAAGPDKSVFCRSDNGWAEGMCTTDIFLKNTHEVLSPLHELTARMNITDYEFLTADYKVRRSVFGNNEVFVTVNAGDKDYEYKCRDGSKALLPPFGFIVESPQYIAFHALSYNGVKYDKSALFTIRSLDGSPVDQSTKIRVFHGFGGQQIKIWNKVWTVAKEEIIE</sequence>
<comment type="caution">
    <text evidence="1">The sequence shown here is derived from an EMBL/GenBank/DDBJ whole genome shotgun (WGS) entry which is preliminary data.</text>
</comment>